<dbReference type="GO" id="GO:0003677">
    <property type="term" value="F:DNA binding"/>
    <property type="evidence" value="ECO:0007669"/>
    <property type="project" value="UniProtKB-KW"/>
</dbReference>
<dbReference type="Proteomes" id="UP001210380">
    <property type="component" value="Unassembled WGS sequence"/>
</dbReference>
<dbReference type="Gene3D" id="1.10.260.40">
    <property type="entry name" value="lambda repressor-like DNA-binding domains"/>
    <property type="match status" value="1"/>
</dbReference>
<reference evidence="5 6" key="1">
    <citation type="submission" date="2022-11" db="EMBL/GenBank/DDBJ databases">
        <title>Draft genome sequence of Saccharopolyspora sp. WRP15-2 isolated from rhizosphere soils of wild rice in Thailand.</title>
        <authorList>
            <person name="Duangmal K."/>
            <person name="Kammanee S."/>
            <person name="Muangham S."/>
        </authorList>
    </citation>
    <scope>NUCLEOTIDE SEQUENCE [LARGE SCALE GENOMIC DNA]</scope>
    <source>
        <strain evidence="5 6">WRP15-2</strain>
    </source>
</reference>
<dbReference type="InterPro" id="IPR000843">
    <property type="entry name" value="HTH_LacI"/>
</dbReference>
<dbReference type="RefSeq" id="WP_270948166.1">
    <property type="nucleotide sequence ID" value="NZ_JAQGLA010000009.1"/>
</dbReference>
<dbReference type="Pfam" id="PF00356">
    <property type="entry name" value="LacI"/>
    <property type="match status" value="1"/>
</dbReference>
<dbReference type="SMART" id="SM00354">
    <property type="entry name" value="HTH_LACI"/>
    <property type="match status" value="1"/>
</dbReference>
<keyword evidence="6" id="KW-1185">Reference proteome</keyword>
<sequence length="331" mass="35495">MERERPTIYDVARHCGVAASTVSRTFSNPARVSAGTRERVQAAAREIGYEPRPLARAEAPGRIRTLTLVVSDISNPYYVTVIKAAQARAIERNYTLALTDSDESAQVEANNLRHLLATTSGGILSTSRLSDETVQQLAGYRPLVMINREIEGVPSLVVDTAAGMRKAVRHLAVLGHRRLAYLSGPRNSWINGQRWRAVQDEASSLGLQVSFLGPFAPNRQGGQEAAEALMLGKGSAAIAYNDLIAIGALHRLQAVGVRVPEDLSLVGCDDIFGADFTVPGLTTIAGPADKLGWCAVDILHERLTGRGDLQASRSFESHLVIRGSTGPAPQG</sequence>
<dbReference type="InterPro" id="IPR010982">
    <property type="entry name" value="Lambda_DNA-bd_dom_sf"/>
</dbReference>
<evidence type="ECO:0000313" key="6">
    <source>
        <dbReference type="Proteomes" id="UP001210380"/>
    </source>
</evidence>
<dbReference type="CDD" id="cd06267">
    <property type="entry name" value="PBP1_LacI_sugar_binding-like"/>
    <property type="match status" value="1"/>
</dbReference>
<dbReference type="PANTHER" id="PTHR30146:SF138">
    <property type="entry name" value="TRANSCRIPTIONAL REGULATORY PROTEIN"/>
    <property type="match status" value="1"/>
</dbReference>
<gene>
    <name evidence="5" type="ORF">OU415_09115</name>
</gene>
<keyword evidence="3" id="KW-0804">Transcription</keyword>
<dbReference type="Pfam" id="PF13377">
    <property type="entry name" value="Peripla_BP_3"/>
    <property type="match status" value="1"/>
</dbReference>
<evidence type="ECO:0000259" key="4">
    <source>
        <dbReference type="PROSITE" id="PS50932"/>
    </source>
</evidence>
<dbReference type="EMBL" id="JAQGLA010000009">
    <property type="protein sequence ID" value="MDA3625594.1"/>
    <property type="molecule type" value="Genomic_DNA"/>
</dbReference>
<dbReference type="CDD" id="cd01392">
    <property type="entry name" value="HTH_LacI"/>
    <property type="match status" value="1"/>
</dbReference>
<evidence type="ECO:0000256" key="3">
    <source>
        <dbReference type="ARBA" id="ARBA00023163"/>
    </source>
</evidence>
<dbReference type="SUPFAM" id="SSF47413">
    <property type="entry name" value="lambda repressor-like DNA-binding domains"/>
    <property type="match status" value="1"/>
</dbReference>
<name>A0ABT4UV89_9PSEU</name>
<evidence type="ECO:0000256" key="1">
    <source>
        <dbReference type="ARBA" id="ARBA00023015"/>
    </source>
</evidence>
<dbReference type="PROSITE" id="PS50932">
    <property type="entry name" value="HTH_LACI_2"/>
    <property type="match status" value="1"/>
</dbReference>
<comment type="caution">
    <text evidence="5">The sequence shown here is derived from an EMBL/GenBank/DDBJ whole genome shotgun (WGS) entry which is preliminary data.</text>
</comment>
<dbReference type="InterPro" id="IPR046335">
    <property type="entry name" value="LacI/GalR-like_sensor"/>
</dbReference>
<proteinExistence type="predicted"/>
<feature type="domain" description="HTH lacI-type" evidence="4">
    <location>
        <begin position="6"/>
        <end position="60"/>
    </location>
</feature>
<protein>
    <submittedName>
        <fullName evidence="5">LacI family DNA-binding transcriptional regulator</fullName>
    </submittedName>
</protein>
<evidence type="ECO:0000256" key="2">
    <source>
        <dbReference type="ARBA" id="ARBA00023125"/>
    </source>
</evidence>
<dbReference type="Gene3D" id="3.40.50.2300">
    <property type="match status" value="2"/>
</dbReference>
<organism evidence="5 6">
    <name type="scientific">Saccharopolyspora oryzae</name>
    <dbReference type="NCBI Taxonomy" id="2997343"/>
    <lineage>
        <taxon>Bacteria</taxon>
        <taxon>Bacillati</taxon>
        <taxon>Actinomycetota</taxon>
        <taxon>Actinomycetes</taxon>
        <taxon>Pseudonocardiales</taxon>
        <taxon>Pseudonocardiaceae</taxon>
        <taxon>Saccharopolyspora</taxon>
    </lineage>
</organism>
<dbReference type="SUPFAM" id="SSF53822">
    <property type="entry name" value="Periplasmic binding protein-like I"/>
    <property type="match status" value="1"/>
</dbReference>
<keyword evidence="1" id="KW-0805">Transcription regulation</keyword>
<accession>A0ABT4UV89</accession>
<dbReference type="PANTHER" id="PTHR30146">
    <property type="entry name" value="LACI-RELATED TRANSCRIPTIONAL REPRESSOR"/>
    <property type="match status" value="1"/>
</dbReference>
<dbReference type="InterPro" id="IPR028082">
    <property type="entry name" value="Peripla_BP_I"/>
</dbReference>
<keyword evidence="2 5" id="KW-0238">DNA-binding</keyword>
<evidence type="ECO:0000313" key="5">
    <source>
        <dbReference type="EMBL" id="MDA3625594.1"/>
    </source>
</evidence>